<reference evidence="9 10" key="1">
    <citation type="submission" date="2019-03" db="EMBL/GenBank/DDBJ databases">
        <title>Genomic Encyclopedia of Type Strains, Phase IV (KMG-IV): sequencing the most valuable type-strain genomes for metagenomic binning, comparative biology and taxonomic classification.</title>
        <authorList>
            <person name="Goeker M."/>
        </authorList>
    </citation>
    <scope>NUCLEOTIDE SEQUENCE [LARGE SCALE GENOMIC DNA]</scope>
    <source>
        <strain evidence="9 10">LX-B</strain>
    </source>
</reference>
<feature type="domain" description="Multidrug resistance protein MdtA-like barrel-sandwich hybrid" evidence="7">
    <location>
        <begin position="46"/>
        <end position="198"/>
    </location>
</feature>
<dbReference type="EMBL" id="SLUN01000010">
    <property type="protein sequence ID" value="TCL70117.1"/>
    <property type="molecule type" value="Genomic_DNA"/>
</dbReference>
<feature type="transmembrane region" description="Helical" evidence="6">
    <location>
        <begin position="9"/>
        <end position="28"/>
    </location>
</feature>
<gene>
    <name evidence="9" type="ORF">EDC14_1010106</name>
</gene>
<evidence type="ECO:0000313" key="9">
    <source>
        <dbReference type="EMBL" id="TCL70117.1"/>
    </source>
</evidence>
<evidence type="ECO:0000259" key="7">
    <source>
        <dbReference type="Pfam" id="PF25917"/>
    </source>
</evidence>
<evidence type="ECO:0000256" key="3">
    <source>
        <dbReference type="ARBA" id="ARBA00022692"/>
    </source>
</evidence>
<dbReference type="InterPro" id="IPR058792">
    <property type="entry name" value="Beta-barrel_RND_2"/>
</dbReference>
<dbReference type="Gene3D" id="2.40.50.100">
    <property type="match status" value="1"/>
</dbReference>
<dbReference type="NCBIfam" id="TIGR01730">
    <property type="entry name" value="RND_mfp"/>
    <property type="match status" value="1"/>
</dbReference>
<dbReference type="InterPro" id="IPR058625">
    <property type="entry name" value="MdtA-like_BSH"/>
</dbReference>
<dbReference type="Pfam" id="PF25954">
    <property type="entry name" value="Beta-barrel_RND_2"/>
    <property type="match status" value="1"/>
</dbReference>
<sequence>MKIAFAKNLFIPVVLVLALAAGGGWYWYTSMSGYIETDDAIVDGYQATIGSKILGRIAGLLVKENQKVQAGQTLVQLDDSDLRAQENQAQAALAYAQQNVNLARVNQAKAQEDFARAAAQFKAGFISREQYDHAKSALDVTRAQIAIAQSQVASAQSQLNVVRTQLLNTRIAAPMGGVISKRWVMTGDVVQAGQSIFSIYDVQHVWVTANFEETKLARLRVGEPVAIAVDAYPGARFQGRVQEIGANTAAQFSLIPPNNASGNFTKITQRIPVKITFASLSAAQPLLPGMSVEVKVKVN</sequence>
<accession>A0A4V2QF09</accession>
<comment type="similarity">
    <text evidence="2">Belongs to the membrane fusion protein (MFP) (TC 8.A.1) family.</text>
</comment>
<dbReference type="GO" id="GO:0015562">
    <property type="term" value="F:efflux transmembrane transporter activity"/>
    <property type="evidence" value="ECO:0007669"/>
    <property type="project" value="InterPro"/>
</dbReference>
<evidence type="ECO:0000256" key="1">
    <source>
        <dbReference type="ARBA" id="ARBA00004167"/>
    </source>
</evidence>
<organism evidence="9 10">
    <name type="scientific">Hydrogenispora ethanolica</name>
    <dbReference type="NCBI Taxonomy" id="1082276"/>
    <lineage>
        <taxon>Bacteria</taxon>
        <taxon>Bacillati</taxon>
        <taxon>Bacillota</taxon>
        <taxon>Hydrogenispora</taxon>
    </lineage>
</organism>
<dbReference type="Pfam" id="PF25917">
    <property type="entry name" value="BSH_RND"/>
    <property type="match status" value="1"/>
</dbReference>
<dbReference type="GO" id="GO:0016020">
    <property type="term" value="C:membrane"/>
    <property type="evidence" value="ECO:0007669"/>
    <property type="project" value="UniProtKB-SubCell"/>
</dbReference>
<keyword evidence="4 6" id="KW-1133">Transmembrane helix</keyword>
<keyword evidence="5 6" id="KW-0472">Membrane</keyword>
<dbReference type="Proteomes" id="UP000295008">
    <property type="component" value="Unassembled WGS sequence"/>
</dbReference>
<evidence type="ECO:0000256" key="4">
    <source>
        <dbReference type="ARBA" id="ARBA00022989"/>
    </source>
</evidence>
<dbReference type="RefSeq" id="WP_132014203.1">
    <property type="nucleotide sequence ID" value="NZ_SLUN01000010.1"/>
</dbReference>
<keyword evidence="3 6" id="KW-0812">Transmembrane</keyword>
<name>A0A4V2QF09_HYDET</name>
<evidence type="ECO:0000256" key="5">
    <source>
        <dbReference type="ARBA" id="ARBA00023136"/>
    </source>
</evidence>
<comment type="subcellular location">
    <subcellularLocation>
        <location evidence="1">Membrane</location>
        <topology evidence="1">Single-pass membrane protein</topology>
    </subcellularLocation>
</comment>
<keyword evidence="10" id="KW-1185">Reference proteome</keyword>
<dbReference type="InterPro" id="IPR006143">
    <property type="entry name" value="RND_pump_MFP"/>
</dbReference>
<protein>
    <submittedName>
        <fullName evidence="9">Membrane fusion protein (Multidrug efflux system)</fullName>
    </submittedName>
</protein>
<proteinExistence type="inferred from homology"/>
<dbReference type="PANTHER" id="PTHR30386:SF26">
    <property type="entry name" value="TRANSPORT PROTEIN COMB"/>
    <property type="match status" value="1"/>
</dbReference>
<dbReference type="PANTHER" id="PTHR30386">
    <property type="entry name" value="MEMBRANE FUSION SUBUNIT OF EMRAB-TOLC MULTIDRUG EFFLUX PUMP"/>
    <property type="match status" value="1"/>
</dbReference>
<dbReference type="AlphaFoldDB" id="A0A4V2QF09"/>
<evidence type="ECO:0000256" key="2">
    <source>
        <dbReference type="ARBA" id="ARBA00009477"/>
    </source>
</evidence>
<dbReference type="InterPro" id="IPR050739">
    <property type="entry name" value="MFP"/>
</dbReference>
<dbReference type="SUPFAM" id="SSF111369">
    <property type="entry name" value="HlyD-like secretion proteins"/>
    <property type="match status" value="1"/>
</dbReference>
<evidence type="ECO:0000256" key="6">
    <source>
        <dbReference type="SAM" id="Phobius"/>
    </source>
</evidence>
<dbReference type="Gene3D" id="2.40.30.170">
    <property type="match status" value="1"/>
</dbReference>
<evidence type="ECO:0000313" key="10">
    <source>
        <dbReference type="Proteomes" id="UP000295008"/>
    </source>
</evidence>
<dbReference type="OrthoDB" id="9811754at2"/>
<feature type="domain" description="CusB-like beta-barrel" evidence="8">
    <location>
        <begin position="205"/>
        <end position="247"/>
    </location>
</feature>
<comment type="caution">
    <text evidence="9">The sequence shown here is derived from an EMBL/GenBank/DDBJ whole genome shotgun (WGS) entry which is preliminary data.</text>
</comment>
<evidence type="ECO:0000259" key="8">
    <source>
        <dbReference type="Pfam" id="PF25954"/>
    </source>
</evidence>